<organism evidence="8 9">
    <name type="scientific">Streptomyces kaniharaensis</name>
    <dbReference type="NCBI Taxonomy" id="212423"/>
    <lineage>
        <taxon>Bacteria</taxon>
        <taxon>Bacillati</taxon>
        <taxon>Actinomycetota</taxon>
        <taxon>Actinomycetes</taxon>
        <taxon>Kitasatosporales</taxon>
        <taxon>Streptomycetaceae</taxon>
        <taxon>Streptomyces</taxon>
    </lineage>
</organism>
<dbReference type="InterPro" id="IPR036388">
    <property type="entry name" value="WH-like_DNA-bd_sf"/>
</dbReference>
<comment type="caution">
    <text evidence="8">The sequence shown here is derived from an EMBL/GenBank/DDBJ whole genome shotgun (WGS) entry which is preliminary data.</text>
</comment>
<keyword evidence="9" id="KW-1185">Reference proteome</keyword>
<sequence>MDSRSAGVGRRGVFPSGQSGWPIWKCAGATWEMRRCHLVRIPLEPPREARIYLGSRKCPADIGGMMKFNILGPLEVLDRGIPCTPSALKVRWTLAILLMNANRIVDLGLIIEEIWGGSPPRTVVTTAQTYIYQLRKLCRPQGRDVILTKAPGYVLLLGEEELDAQEFERLHTEGDRLLAAGNPEAAAERLRQALGLWRGTALADIPVGGVLAGHVAVLEEMRMRALEHRILADQQLGRHRELIPELRLLTLNQPLNEWYHEQLMLALDAAGRRSEALHVYRTLYRRLDEDLGITPSRPVRDLHNELLSGTVPARQQFRAAAARAVEQGLRARSA</sequence>
<evidence type="ECO:0000259" key="6">
    <source>
        <dbReference type="SMART" id="SM00862"/>
    </source>
</evidence>
<dbReference type="CDD" id="cd15831">
    <property type="entry name" value="BTAD"/>
    <property type="match status" value="1"/>
</dbReference>
<evidence type="ECO:0000259" key="7">
    <source>
        <dbReference type="SMART" id="SM01043"/>
    </source>
</evidence>
<dbReference type="OrthoDB" id="4336084at2"/>
<evidence type="ECO:0000256" key="5">
    <source>
        <dbReference type="ARBA" id="ARBA00023163"/>
    </source>
</evidence>
<evidence type="ECO:0000256" key="4">
    <source>
        <dbReference type="ARBA" id="ARBA00023125"/>
    </source>
</evidence>
<dbReference type="EMBL" id="WBOF01000001">
    <property type="protein sequence ID" value="MQS11256.1"/>
    <property type="molecule type" value="Genomic_DNA"/>
</dbReference>
<keyword evidence="2" id="KW-0902">Two-component regulatory system</keyword>
<gene>
    <name evidence="8" type="ORF">F7Q99_02875</name>
</gene>
<dbReference type="GO" id="GO:0000160">
    <property type="term" value="P:phosphorelay signal transduction system"/>
    <property type="evidence" value="ECO:0007669"/>
    <property type="project" value="UniProtKB-KW"/>
</dbReference>
<dbReference type="Pfam" id="PF03704">
    <property type="entry name" value="BTAD"/>
    <property type="match status" value="1"/>
</dbReference>
<proteinExistence type="inferred from homology"/>
<dbReference type="InterPro" id="IPR016032">
    <property type="entry name" value="Sig_transdc_resp-reg_C-effctor"/>
</dbReference>
<dbReference type="InterPro" id="IPR005158">
    <property type="entry name" value="BTAD"/>
</dbReference>
<dbReference type="SMART" id="SM01043">
    <property type="entry name" value="BTAD"/>
    <property type="match status" value="1"/>
</dbReference>
<accession>A0A6N7KIN0</accession>
<evidence type="ECO:0000256" key="1">
    <source>
        <dbReference type="ARBA" id="ARBA00005820"/>
    </source>
</evidence>
<feature type="domain" description="Bacterial transcriptional activator" evidence="7">
    <location>
        <begin position="162"/>
        <end position="307"/>
    </location>
</feature>
<evidence type="ECO:0000313" key="9">
    <source>
        <dbReference type="Proteomes" id="UP000450000"/>
    </source>
</evidence>
<dbReference type="Gene3D" id="1.25.40.10">
    <property type="entry name" value="Tetratricopeptide repeat domain"/>
    <property type="match status" value="1"/>
</dbReference>
<dbReference type="SUPFAM" id="SSF46894">
    <property type="entry name" value="C-terminal effector domain of the bipartite response regulators"/>
    <property type="match status" value="1"/>
</dbReference>
<name>A0A6N7KIN0_9ACTN</name>
<evidence type="ECO:0000313" key="8">
    <source>
        <dbReference type="EMBL" id="MQS11256.1"/>
    </source>
</evidence>
<evidence type="ECO:0000256" key="3">
    <source>
        <dbReference type="ARBA" id="ARBA00023015"/>
    </source>
</evidence>
<dbReference type="Gene3D" id="1.10.10.10">
    <property type="entry name" value="Winged helix-like DNA-binding domain superfamily/Winged helix DNA-binding domain"/>
    <property type="match status" value="1"/>
</dbReference>
<dbReference type="GO" id="GO:0003677">
    <property type="term" value="F:DNA binding"/>
    <property type="evidence" value="ECO:0007669"/>
    <property type="project" value="UniProtKB-KW"/>
</dbReference>
<dbReference type="PANTHER" id="PTHR35807">
    <property type="entry name" value="TRANSCRIPTIONAL REGULATOR REDD-RELATED"/>
    <property type="match status" value="1"/>
</dbReference>
<protein>
    <submittedName>
        <fullName evidence="8">AfsR/SARP family transcriptional regulator</fullName>
    </submittedName>
</protein>
<comment type="similarity">
    <text evidence="1">Belongs to the AfsR/DnrI/RedD regulatory family.</text>
</comment>
<dbReference type="InterPro" id="IPR011990">
    <property type="entry name" value="TPR-like_helical_dom_sf"/>
</dbReference>
<feature type="domain" description="OmpR/PhoB-type" evidence="6">
    <location>
        <begin position="78"/>
        <end position="155"/>
    </location>
</feature>
<keyword evidence="5" id="KW-0804">Transcription</keyword>
<dbReference type="InterPro" id="IPR051677">
    <property type="entry name" value="AfsR-DnrI-RedD_regulator"/>
</dbReference>
<dbReference type="InterPro" id="IPR001867">
    <property type="entry name" value="OmpR/PhoB-type_DNA-bd"/>
</dbReference>
<keyword evidence="4" id="KW-0238">DNA-binding</keyword>
<reference evidence="8 9" key="1">
    <citation type="submission" date="2019-09" db="EMBL/GenBank/DDBJ databases">
        <title>Genome Sequences of Streptomyces kaniharaensis ATCC 21070.</title>
        <authorList>
            <person name="Zhu W."/>
            <person name="De Crecy-Lagard V."/>
            <person name="Richards N.G."/>
        </authorList>
    </citation>
    <scope>NUCLEOTIDE SEQUENCE [LARGE SCALE GENOMIC DNA]</scope>
    <source>
        <strain evidence="8 9">SF-557</strain>
    </source>
</reference>
<dbReference type="SUPFAM" id="SSF48452">
    <property type="entry name" value="TPR-like"/>
    <property type="match status" value="1"/>
</dbReference>
<dbReference type="Proteomes" id="UP000450000">
    <property type="component" value="Unassembled WGS sequence"/>
</dbReference>
<dbReference type="GO" id="GO:0006355">
    <property type="term" value="P:regulation of DNA-templated transcription"/>
    <property type="evidence" value="ECO:0007669"/>
    <property type="project" value="InterPro"/>
</dbReference>
<dbReference type="AlphaFoldDB" id="A0A6N7KIN0"/>
<dbReference type="SMART" id="SM00862">
    <property type="entry name" value="Trans_reg_C"/>
    <property type="match status" value="1"/>
</dbReference>
<keyword evidence="3" id="KW-0805">Transcription regulation</keyword>
<dbReference type="PANTHER" id="PTHR35807:SF1">
    <property type="entry name" value="TRANSCRIPTIONAL REGULATOR REDD"/>
    <property type="match status" value="1"/>
</dbReference>
<evidence type="ECO:0000256" key="2">
    <source>
        <dbReference type="ARBA" id="ARBA00023012"/>
    </source>
</evidence>